<sequence length="329" mass="36217">MNLVRAEFSRLYARRFVRLMLVLLVVAFGITIATTLASTHRPSSSELAWAERETTQQRLEHERWYAQCLAAKRSPSLENARQYPTDCDSSRPETPHVSDYLSGVFVFDREIRPLVYFLITFLVLFGFLVGASYVGADLNSGGMTNLLLWRPQRMTVLGSKLGTLLAGVLGVTAVASVLYLGAFWLIAQVSGLPGELDGEFWRWLSLTMGRGAGLILMITALSFGIAVLGRHTAAALGTVAAYLVLWEGGARIVMEIVEVARTDFWMISTYVVALLAGEIELWDRSACLGDTDCNGFYTITWVPALVVLLALVASCVTAAFAMFRQRDLA</sequence>
<keyword evidence="1" id="KW-0472">Membrane</keyword>
<evidence type="ECO:0000313" key="2">
    <source>
        <dbReference type="EMBL" id="MFD1325845.1"/>
    </source>
</evidence>
<gene>
    <name evidence="2" type="ORF">ACFQ4H_32675</name>
</gene>
<accession>A0ABW3YR51</accession>
<feature type="transmembrane region" description="Helical" evidence="1">
    <location>
        <begin position="302"/>
        <end position="323"/>
    </location>
</feature>
<dbReference type="EMBL" id="JBHTMP010000098">
    <property type="protein sequence ID" value="MFD1325845.1"/>
    <property type="molecule type" value="Genomic_DNA"/>
</dbReference>
<keyword evidence="1" id="KW-0812">Transmembrane</keyword>
<evidence type="ECO:0000256" key="1">
    <source>
        <dbReference type="SAM" id="Phobius"/>
    </source>
</evidence>
<evidence type="ECO:0000313" key="3">
    <source>
        <dbReference type="Proteomes" id="UP001597260"/>
    </source>
</evidence>
<keyword evidence="1" id="KW-1133">Transmembrane helix</keyword>
<keyword evidence="3" id="KW-1185">Reference proteome</keyword>
<dbReference type="RefSeq" id="WP_377578750.1">
    <property type="nucleotide sequence ID" value="NZ_JBHTMP010000098.1"/>
</dbReference>
<comment type="caution">
    <text evidence="2">The sequence shown here is derived from an EMBL/GenBank/DDBJ whole genome shotgun (WGS) entry which is preliminary data.</text>
</comment>
<name>A0ABW3YR51_9ACTN</name>
<reference evidence="3" key="1">
    <citation type="journal article" date="2019" name="Int. J. Syst. Evol. Microbiol.">
        <title>The Global Catalogue of Microorganisms (GCM) 10K type strain sequencing project: providing services to taxonomists for standard genome sequencing and annotation.</title>
        <authorList>
            <consortium name="The Broad Institute Genomics Platform"/>
            <consortium name="The Broad Institute Genome Sequencing Center for Infectious Disease"/>
            <person name="Wu L."/>
            <person name="Ma J."/>
        </authorList>
    </citation>
    <scope>NUCLEOTIDE SEQUENCE [LARGE SCALE GENOMIC DNA]</scope>
    <source>
        <strain evidence="3">JCM 31037</strain>
    </source>
</reference>
<protein>
    <submittedName>
        <fullName evidence="2">ABC transporter permease</fullName>
    </submittedName>
</protein>
<organism evidence="2 3">
    <name type="scientific">Micromonospora sonneratiae</name>
    <dbReference type="NCBI Taxonomy" id="1184706"/>
    <lineage>
        <taxon>Bacteria</taxon>
        <taxon>Bacillati</taxon>
        <taxon>Actinomycetota</taxon>
        <taxon>Actinomycetes</taxon>
        <taxon>Micromonosporales</taxon>
        <taxon>Micromonosporaceae</taxon>
        <taxon>Micromonospora</taxon>
    </lineage>
</organism>
<feature type="transmembrane region" description="Helical" evidence="1">
    <location>
        <begin position="207"/>
        <end position="228"/>
    </location>
</feature>
<dbReference type="Proteomes" id="UP001597260">
    <property type="component" value="Unassembled WGS sequence"/>
</dbReference>
<feature type="transmembrane region" description="Helical" evidence="1">
    <location>
        <begin position="157"/>
        <end position="187"/>
    </location>
</feature>
<feature type="transmembrane region" description="Helical" evidence="1">
    <location>
        <begin position="114"/>
        <end position="136"/>
    </location>
</feature>
<proteinExistence type="predicted"/>